<dbReference type="AlphaFoldDB" id="A0A4Q5IT39"/>
<dbReference type="OrthoDB" id="23692at2"/>
<accession>A0A4Q5IT39</accession>
<dbReference type="SMART" id="SM00267">
    <property type="entry name" value="GGDEF"/>
    <property type="match status" value="1"/>
</dbReference>
<protein>
    <submittedName>
        <fullName evidence="3">GGDEF domain-containing protein</fullName>
    </submittedName>
</protein>
<dbReference type="CDD" id="cd01949">
    <property type="entry name" value="GGDEF"/>
    <property type="match status" value="1"/>
</dbReference>
<dbReference type="PANTHER" id="PTHR46663:SF2">
    <property type="entry name" value="GGDEF DOMAIN-CONTAINING PROTEIN"/>
    <property type="match status" value="1"/>
</dbReference>
<evidence type="ECO:0000259" key="2">
    <source>
        <dbReference type="PROSITE" id="PS50887"/>
    </source>
</evidence>
<dbReference type="Proteomes" id="UP000291189">
    <property type="component" value="Unassembled WGS sequence"/>
</dbReference>
<feature type="transmembrane region" description="Helical" evidence="1">
    <location>
        <begin position="173"/>
        <end position="191"/>
    </location>
</feature>
<dbReference type="RefSeq" id="WP_129989720.1">
    <property type="nucleotide sequence ID" value="NZ_SDPU01000037.1"/>
</dbReference>
<dbReference type="InterPro" id="IPR043128">
    <property type="entry name" value="Rev_trsase/Diguanyl_cyclase"/>
</dbReference>
<dbReference type="Pfam" id="PF00990">
    <property type="entry name" value="GGDEF"/>
    <property type="match status" value="1"/>
</dbReference>
<dbReference type="InterPro" id="IPR000160">
    <property type="entry name" value="GGDEF_dom"/>
</dbReference>
<sequence length="369" mass="39994">MRSNRASLVASLVIGAALLVLAVTTASGIVAILHANHRVSETRAVVTPYLTLQRAVAGEAAAEAGYRRAPSVAARARLESAVAAVSDAVEDVRAEADREDKATLAYLEQLNERYVAEVRDTLDVPEAERTEDRVAGPALDAMQDLLDAAITGHRLEGKAAVDHQEVVIDRLTVVLPTAFLLAFVVLGWTWGSMLLDHRRLRVEAARHHERALTDALTRLPNREALRIAVDLALERPRTRAALLYLDLDRFKPVNDTFGHHAGDLVLQEVARRLQSTLRAGELAARLGGDEFAVFLPRGLEAPAVAQRVLSAIEEPFLVEGHEVRIGTSIGIARFPEDGGDHDALLRVADVAMYEAKRAGRGRVAETAAV</sequence>
<dbReference type="PANTHER" id="PTHR46663">
    <property type="entry name" value="DIGUANYLATE CYCLASE DGCT-RELATED"/>
    <property type="match status" value="1"/>
</dbReference>
<dbReference type="EMBL" id="SDPU01000037">
    <property type="protein sequence ID" value="RYU08863.1"/>
    <property type="molecule type" value="Genomic_DNA"/>
</dbReference>
<evidence type="ECO:0000313" key="4">
    <source>
        <dbReference type="Proteomes" id="UP000291189"/>
    </source>
</evidence>
<keyword evidence="4" id="KW-1185">Reference proteome</keyword>
<proteinExistence type="predicted"/>
<dbReference type="NCBIfam" id="TIGR00254">
    <property type="entry name" value="GGDEF"/>
    <property type="match status" value="1"/>
</dbReference>
<dbReference type="SUPFAM" id="SSF55073">
    <property type="entry name" value="Nucleotide cyclase"/>
    <property type="match status" value="1"/>
</dbReference>
<name>A0A4Q5IT39_9ACTN</name>
<organism evidence="3 4">
    <name type="scientific">Nocardioides iriomotensis</name>
    <dbReference type="NCBI Taxonomy" id="715784"/>
    <lineage>
        <taxon>Bacteria</taxon>
        <taxon>Bacillati</taxon>
        <taxon>Actinomycetota</taxon>
        <taxon>Actinomycetes</taxon>
        <taxon>Propionibacteriales</taxon>
        <taxon>Nocardioidaceae</taxon>
        <taxon>Nocardioides</taxon>
    </lineage>
</organism>
<keyword evidence="1" id="KW-0472">Membrane</keyword>
<keyword evidence="1" id="KW-1133">Transmembrane helix</keyword>
<dbReference type="InterPro" id="IPR052163">
    <property type="entry name" value="DGC-Regulatory_Protein"/>
</dbReference>
<dbReference type="InterPro" id="IPR029787">
    <property type="entry name" value="Nucleotide_cyclase"/>
</dbReference>
<reference evidence="3 4" key="1">
    <citation type="submission" date="2019-01" db="EMBL/GenBank/DDBJ databases">
        <title>Nocardioides guangzhouensis sp. nov., an actinobacterium isolated from soil.</title>
        <authorList>
            <person name="Fu Y."/>
            <person name="Cai Y."/>
            <person name="Lin Z."/>
            <person name="Chen P."/>
        </authorList>
    </citation>
    <scope>NUCLEOTIDE SEQUENCE [LARGE SCALE GENOMIC DNA]</scope>
    <source>
        <strain evidence="3 4">NBRC 105384</strain>
    </source>
</reference>
<dbReference type="PROSITE" id="PS50887">
    <property type="entry name" value="GGDEF"/>
    <property type="match status" value="1"/>
</dbReference>
<evidence type="ECO:0000313" key="3">
    <source>
        <dbReference type="EMBL" id="RYU08863.1"/>
    </source>
</evidence>
<comment type="caution">
    <text evidence="3">The sequence shown here is derived from an EMBL/GenBank/DDBJ whole genome shotgun (WGS) entry which is preliminary data.</text>
</comment>
<evidence type="ECO:0000256" key="1">
    <source>
        <dbReference type="SAM" id="Phobius"/>
    </source>
</evidence>
<gene>
    <name evidence="3" type="ORF">ETU37_22655</name>
</gene>
<dbReference type="Gene3D" id="3.30.70.270">
    <property type="match status" value="1"/>
</dbReference>
<keyword evidence="1" id="KW-0812">Transmembrane</keyword>
<feature type="domain" description="GGDEF" evidence="2">
    <location>
        <begin position="238"/>
        <end position="368"/>
    </location>
</feature>